<reference evidence="1" key="1">
    <citation type="submission" date="2015-12" db="EMBL/GenBank/DDBJ databases">
        <title>Update maize B73 reference genome by single molecule sequencing technologies.</title>
        <authorList>
            <consortium name="Maize Genome Sequencing Project"/>
            <person name="Ware D."/>
        </authorList>
    </citation>
    <scope>NUCLEOTIDE SEQUENCE [LARGE SCALE GENOMIC DNA]</scope>
    <source>
        <tissue evidence="1">Seedling</tissue>
    </source>
</reference>
<organism evidence="1">
    <name type="scientific">Zea mays</name>
    <name type="common">Maize</name>
    <dbReference type="NCBI Taxonomy" id="4577"/>
    <lineage>
        <taxon>Eukaryota</taxon>
        <taxon>Viridiplantae</taxon>
        <taxon>Streptophyta</taxon>
        <taxon>Embryophyta</taxon>
        <taxon>Tracheophyta</taxon>
        <taxon>Spermatophyta</taxon>
        <taxon>Magnoliopsida</taxon>
        <taxon>Liliopsida</taxon>
        <taxon>Poales</taxon>
        <taxon>Poaceae</taxon>
        <taxon>PACMAD clade</taxon>
        <taxon>Panicoideae</taxon>
        <taxon>Andropogonodae</taxon>
        <taxon>Andropogoneae</taxon>
        <taxon>Tripsacinae</taxon>
        <taxon>Zea</taxon>
    </lineage>
</organism>
<accession>A0A1D6F617</accession>
<name>A0A1D6F617_MAIZE</name>
<gene>
    <name evidence="1" type="ORF">ZEAMMB73_Zm00001d007401</name>
</gene>
<proteinExistence type="predicted"/>
<sequence length="102" mass="12216">MSWMILEHICHLLKLQEKQVSWVCDRFLHLREMEFYSFNLFPGTQMNLQLAYSVRSVSKRVVLEQLAPHNGYSTLAPSLPQTWERHSDFYGDMKTFLFKLYL</sequence>
<protein>
    <submittedName>
        <fullName evidence="1">Uncharacterized protein</fullName>
    </submittedName>
</protein>
<dbReference type="EMBL" id="CM007648">
    <property type="protein sequence ID" value="ONM26741.1"/>
    <property type="molecule type" value="Genomic_DNA"/>
</dbReference>
<evidence type="ECO:0000313" key="1">
    <source>
        <dbReference type="EMBL" id="ONM26741.1"/>
    </source>
</evidence>
<dbReference type="AlphaFoldDB" id="A0A1D6F617"/>